<dbReference type="Gene3D" id="1.25.40.390">
    <property type="match status" value="1"/>
</dbReference>
<gene>
    <name evidence="8" type="ORF">PCLFYP37_01085</name>
</gene>
<comment type="similarity">
    <text evidence="2">Belongs to the SusD family.</text>
</comment>
<evidence type="ECO:0000313" key="8">
    <source>
        <dbReference type="EMBL" id="VYT77389.1"/>
    </source>
</evidence>
<organism evidence="8">
    <name type="scientific">Paraprevotella clara</name>
    <dbReference type="NCBI Taxonomy" id="454154"/>
    <lineage>
        <taxon>Bacteria</taxon>
        <taxon>Pseudomonadati</taxon>
        <taxon>Bacteroidota</taxon>
        <taxon>Bacteroidia</taxon>
        <taxon>Bacteroidales</taxon>
        <taxon>Prevotellaceae</taxon>
        <taxon>Paraprevotella</taxon>
    </lineage>
</organism>
<dbReference type="Pfam" id="PF07980">
    <property type="entry name" value="SusD_RagB"/>
    <property type="match status" value="1"/>
</dbReference>
<evidence type="ECO:0000256" key="3">
    <source>
        <dbReference type="ARBA" id="ARBA00022729"/>
    </source>
</evidence>
<accession>A0A6N2ZCZ7</accession>
<dbReference type="InterPro" id="IPR011990">
    <property type="entry name" value="TPR-like_helical_dom_sf"/>
</dbReference>
<reference evidence="8" key="1">
    <citation type="submission" date="2019-11" db="EMBL/GenBank/DDBJ databases">
        <authorList>
            <person name="Feng L."/>
        </authorList>
    </citation>
    <scope>NUCLEOTIDE SEQUENCE</scope>
    <source>
        <strain evidence="8">PclaraLFYP37</strain>
    </source>
</reference>
<name>A0A6N2ZCZ7_9BACT</name>
<keyword evidence="5" id="KW-0998">Cell outer membrane</keyword>
<keyword evidence="4" id="KW-0472">Membrane</keyword>
<proteinExistence type="inferred from homology"/>
<comment type="subcellular location">
    <subcellularLocation>
        <location evidence="1">Cell outer membrane</location>
    </subcellularLocation>
</comment>
<feature type="signal peptide" evidence="6">
    <location>
        <begin position="1"/>
        <end position="25"/>
    </location>
</feature>
<evidence type="ECO:0000256" key="4">
    <source>
        <dbReference type="ARBA" id="ARBA00023136"/>
    </source>
</evidence>
<dbReference type="AlphaFoldDB" id="A0A6N2ZCZ7"/>
<dbReference type="EMBL" id="CACRUT010000006">
    <property type="protein sequence ID" value="VYT77389.1"/>
    <property type="molecule type" value="Genomic_DNA"/>
</dbReference>
<evidence type="ECO:0000256" key="5">
    <source>
        <dbReference type="ARBA" id="ARBA00023237"/>
    </source>
</evidence>
<dbReference type="RefSeq" id="WP_302977915.1">
    <property type="nucleotide sequence ID" value="NZ_CACRUT010000006.1"/>
</dbReference>
<evidence type="ECO:0000256" key="2">
    <source>
        <dbReference type="ARBA" id="ARBA00006275"/>
    </source>
</evidence>
<feature type="chain" id="PRO_5026706070" evidence="6">
    <location>
        <begin position="26"/>
        <end position="584"/>
    </location>
</feature>
<evidence type="ECO:0000256" key="6">
    <source>
        <dbReference type="SAM" id="SignalP"/>
    </source>
</evidence>
<dbReference type="InterPro" id="IPR012944">
    <property type="entry name" value="SusD_RagB_dom"/>
</dbReference>
<sequence length="584" mass="67197">MKMLKNILKLTAIWMAATVSFTACEVDTTTVMFEEDHDFSQPGDTVFSVLGILDKVQDVVEKGVLLGELRGDLVKPVPLAGASNAWVDLARFENLEDATFNRYRDYYAIVNNCNFYLERADAEMERRGQKVFLKEYAAVSAYRAWAYLQLALLYGEVPFYTQPLLSYSEIEQVMNDPSKRKGLGEICSYFIDDLLPYVDVPFPNYGNFTYDQSSSVNSSDFFLPIRLLRGDLYLWRGSLDGNKSDFAKAAQEYRDYLLSEKRFVSPDVKVAYRTVDMDGAQIVDRWSSVFLGNNYNESISLVPFAGNSQYGKLGSLRQSFRSFMGSDALQKLVDESYYCYVMYTEESESGESEYMSRFTGLAKDTLYYGTKENPQYYSYITVPGTPQYFMGDLRFNRDYQEGYGLSINKYSSSWPHVTTYRTGAVYLRLAEAINRAGYPLTAFHALKYGLSRGNLIQYDANGEYRRLMQSGYTFYDMYDNKDNIGLHARGCGNAEMDTLHYSLPTMASLQDSIQKVEDMICDEMALETAYEGNRFYDLMRFAFRRGEDFLASRVARRNNPDMPDQTLYNKLKDRKNWYLPMVEN</sequence>
<keyword evidence="3 6" id="KW-0732">Signal</keyword>
<dbReference type="PROSITE" id="PS51257">
    <property type="entry name" value="PROKAR_LIPOPROTEIN"/>
    <property type="match status" value="1"/>
</dbReference>
<evidence type="ECO:0000256" key="1">
    <source>
        <dbReference type="ARBA" id="ARBA00004442"/>
    </source>
</evidence>
<evidence type="ECO:0000259" key="7">
    <source>
        <dbReference type="Pfam" id="PF07980"/>
    </source>
</evidence>
<dbReference type="GO" id="GO:0009279">
    <property type="term" value="C:cell outer membrane"/>
    <property type="evidence" value="ECO:0007669"/>
    <property type="project" value="UniProtKB-SubCell"/>
</dbReference>
<protein>
    <submittedName>
        <fullName evidence="8">SusD family protein</fullName>
    </submittedName>
</protein>
<feature type="domain" description="RagB/SusD" evidence="7">
    <location>
        <begin position="369"/>
        <end position="582"/>
    </location>
</feature>
<dbReference type="SUPFAM" id="SSF48452">
    <property type="entry name" value="TPR-like"/>
    <property type="match status" value="1"/>
</dbReference>